<dbReference type="Gene3D" id="1.25.10.10">
    <property type="entry name" value="Leucine-rich Repeat Variant"/>
    <property type="match status" value="1"/>
</dbReference>
<gene>
    <name evidence="1" type="ORF">ETAA8_30060</name>
</gene>
<dbReference type="InterPro" id="IPR011989">
    <property type="entry name" value="ARM-like"/>
</dbReference>
<organism evidence="1 2">
    <name type="scientific">Anatilimnocola aggregata</name>
    <dbReference type="NCBI Taxonomy" id="2528021"/>
    <lineage>
        <taxon>Bacteria</taxon>
        <taxon>Pseudomonadati</taxon>
        <taxon>Planctomycetota</taxon>
        <taxon>Planctomycetia</taxon>
        <taxon>Pirellulales</taxon>
        <taxon>Pirellulaceae</taxon>
        <taxon>Anatilimnocola</taxon>
    </lineage>
</organism>
<dbReference type="InterPro" id="IPR004155">
    <property type="entry name" value="PBS_lyase_HEAT"/>
</dbReference>
<protein>
    <recommendedName>
        <fullName evidence="3">HEAT repeat domain-containing protein</fullName>
    </recommendedName>
</protein>
<dbReference type="AlphaFoldDB" id="A0A517YCE6"/>
<dbReference type="KEGG" id="aagg:ETAA8_30060"/>
<proteinExistence type="predicted"/>
<evidence type="ECO:0008006" key="3">
    <source>
        <dbReference type="Google" id="ProtNLM"/>
    </source>
</evidence>
<dbReference type="SMART" id="SM00567">
    <property type="entry name" value="EZ_HEAT"/>
    <property type="match status" value="3"/>
</dbReference>
<evidence type="ECO:0000313" key="1">
    <source>
        <dbReference type="EMBL" id="QDU27915.1"/>
    </source>
</evidence>
<dbReference type="SUPFAM" id="SSF48371">
    <property type="entry name" value="ARM repeat"/>
    <property type="match status" value="1"/>
</dbReference>
<reference evidence="1 2" key="1">
    <citation type="submission" date="2019-02" db="EMBL/GenBank/DDBJ databases">
        <title>Deep-cultivation of Planctomycetes and their phenomic and genomic characterization uncovers novel biology.</title>
        <authorList>
            <person name="Wiegand S."/>
            <person name="Jogler M."/>
            <person name="Boedeker C."/>
            <person name="Pinto D."/>
            <person name="Vollmers J."/>
            <person name="Rivas-Marin E."/>
            <person name="Kohn T."/>
            <person name="Peeters S.H."/>
            <person name="Heuer A."/>
            <person name="Rast P."/>
            <person name="Oberbeckmann S."/>
            <person name="Bunk B."/>
            <person name="Jeske O."/>
            <person name="Meyerdierks A."/>
            <person name="Storesund J.E."/>
            <person name="Kallscheuer N."/>
            <person name="Luecker S."/>
            <person name="Lage O.M."/>
            <person name="Pohl T."/>
            <person name="Merkel B.J."/>
            <person name="Hornburger P."/>
            <person name="Mueller R.-W."/>
            <person name="Bruemmer F."/>
            <person name="Labrenz M."/>
            <person name="Spormann A.M."/>
            <person name="Op den Camp H."/>
            <person name="Overmann J."/>
            <person name="Amann R."/>
            <person name="Jetten M.S.M."/>
            <person name="Mascher T."/>
            <person name="Medema M.H."/>
            <person name="Devos D.P."/>
            <person name="Kaster A.-K."/>
            <person name="Ovreas L."/>
            <person name="Rohde M."/>
            <person name="Galperin M.Y."/>
            <person name="Jogler C."/>
        </authorList>
    </citation>
    <scope>NUCLEOTIDE SEQUENCE [LARGE SCALE GENOMIC DNA]</scope>
    <source>
        <strain evidence="1 2">ETA_A8</strain>
    </source>
</reference>
<evidence type="ECO:0000313" key="2">
    <source>
        <dbReference type="Proteomes" id="UP000315017"/>
    </source>
</evidence>
<accession>A0A517YCE6</accession>
<dbReference type="PANTHER" id="PTHR12697">
    <property type="entry name" value="PBS LYASE HEAT-LIKE PROTEIN"/>
    <property type="match status" value="1"/>
</dbReference>
<dbReference type="Proteomes" id="UP000315017">
    <property type="component" value="Chromosome"/>
</dbReference>
<keyword evidence="2" id="KW-1185">Reference proteome</keyword>
<sequence>MSSHPPAYNRRWICWAAVLGCGSFTLGCAEGPVPELRSLNPWVTKDWNADEAYAPTYHRKVQDLADLRNRAPSMTPEEHQRFSAEIVAELQKEEAVVMRTELVKTLATLPTEQSRAAIQMAANDADAYVRRQACLALAKNPDATSLQILGQVLANDNDTDVRLVAAKSLGQFRDPQATQALAVAIDDNNPALQHTAMDSLKSVTGKDYGYSASAWREYVQGGTPTPPPAPSLAQQFKENWWWW</sequence>
<dbReference type="GO" id="GO:0016491">
    <property type="term" value="F:oxidoreductase activity"/>
    <property type="evidence" value="ECO:0007669"/>
    <property type="project" value="TreeGrafter"/>
</dbReference>
<dbReference type="EMBL" id="CP036274">
    <property type="protein sequence ID" value="QDU27915.1"/>
    <property type="molecule type" value="Genomic_DNA"/>
</dbReference>
<name>A0A517YCE6_9BACT</name>
<dbReference type="PANTHER" id="PTHR12697:SF5">
    <property type="entry name" value="DEOXYHYPUSINE HYDROXYLASE"/>
    <property type="match status" value="1"/>
</dbReference>
<dbReference type="Pfam" id="PF13646">
    <property type="entry name" value="HEAT_2"/>
    <property type="match status" value="1"/>
</dbReference>
<dbReference type="InterPro" id="IPR016024">
    <property type="entry name" value="ARM-type_fold"/>
</dbReference>